<evidence type="ECO:0000256" key="3">
    <source>
        <dbReference type="ARBA" id="ARBA00022723"/>
    </source>
</evidence>
<dbReference type="Proteomes" id="UP000502928">
    <property type="component" value="Chromosome"/>
</dbReference>
<evidence type="ECO:0000256" key="1">
    <source>
        <dbReference type="ARBA" id="ARBA00005984"/>
    </source>
</evidence>
<feature type="binding site" evidence="8">
    <location>
        <position position="479"/>
    </location>
    <ligand>
        <name>Zn(2+)</name>
        <dbReference type="ChEBI" id="CHEBI:29105"/>
        <label>2</label>
    </ligand>
</feature>
<sequence>MGLIFLITGEIFAQTVYKTHSHNDYAQEIPFWYAYSNGASSIEADVFLKDGSLYVTHAEEEIVEGQTLEKLYLDRLAGLQDLGELRKLQMLIDLKSEAYATLDKLVEVLEGYPNLIHGDKVQFVVSGNRPKPEEYKNYPDFIWFDHQNLEELDKIDLDKVALISSNYKKYTVWNGYGRMTAPELEKVKEVIGLAKATGKPFRFWATPDTKTAWARLARLGVDYINTDKPALARQYLDDLDKNTYTLEQPINVYRPKYEYDSDAQPQNIILMIGDGNGLAQISSAMIANRGELSMTGLKNIGLVKTSSDDDLVTDSAAAGTAMGTGKKTNNRAIGTDPQMQTLTNLVEVVSKKGYLTGIITTDAIYGATPSAFYAHRVERDDTPGLVQDLKESELDFFIAGGENQKKSIEEVFTTRSLETFKEFAGPTGIYIGDIKAPSMSNGRGNVLPMAVAKSLKVLEAKQEPFFMMVEGAQIDNGGHSNSTSDIVQEMLDFDQAVAEALKFADKNKNTLVVITADHETSGFGIMGGSTQDGSVQGGFLTVDHTGIMVPLFAYGPKAQNFNGVYENTDVFGKILELLK</sequence>
<keyword evidence="4" id="KW-0378">Hydrolase</keyword>
<feature type="binding site" evidence="8">
    <location>
        <position position="274"/>
    </location>
    <ligand>
        <name>Zn(2+)</name>
        <dbReference type="ChEBI" id="CHEBI:29105"/>
        <label>2</label>
    </ligand>
</feature>
<accession>A0A6G7J8A6</accession>
<comment type="cofactor">
    <cofactor evidence="8">
        <name>Mg(2+)</name>
        <dbReference type="ChEBI" id="CHEBI:18420"/>
    </cofactor>
    <text evidence="8">Binds 1 Mg(2+) ion.</text>
</comment>
<feature type="active site" description="Phosphoserine intermediate" evidence="7">
    <location>
        <position position="315"/>
    </location>
</feature>
<dbReference type="PROSITE" id="PS00123">
    <property type="entry name" value="ALKALINE_PHOSPHATASE"/>
    <property type="match status" value="1"/>
</dbReference>
<dbReference type="AlphaFoldDB" id="A0A6G7J8A6"/>
<evidence type="ECO:0000256" key="9">
    <source>
        <dbReference type="RuleBase" id="RU003946"/>
    </source>
</evidence>
<dbReference type="InterPro" id="IPR017850">
    <property type="entry name" value="Alkaline_phosphatase_core_sf"/>
</dbReference>
<dbReference type="SUPFAM" id="SSF51695">
    <property type="entry name" value="PLC-like phosphodiesterases"/>
    <property type="match status" value="1"/>
</dbReference>
<dbReference type="PRINTS" id="PR00113">
    <property type="entry name" value="ALKPHPHTASE"/>
</dbReference>
<protein>
    <submittedName>
        <fullName evidence="10">Alkaline phosphatase</fullName>
    </submittedName>
</protein>
<evidence type="ECO:0000256" key="8">
    <source>
        <dbReference type="PIRSR" id="PIRSR601952-2"/>
    </source>
</evidence>
<feature type="binding site" evidence="8">
    <location>
        <position position="470"/>
    </location>
    <ligand>
        <name>Mg(2+)</name>
        <dbReference type="ChEBI" id="CHEBI:18420"/>
    </ligand>
</feature>
<evidence type="ECO:0000313" key="10">
    <source>
        <dbReference type="EMBL" id="QII47056.1"/>
    </source>
</evidence>
<feature type="binding site" evidence="8">
    <location>
        <position position="274"/>
    </location>
    <ligand>
        <name>Mg(2+)</name>
        <dbReference type="ChEBI" id="CHEBI:18420"/>
    </ligand>
</feature>
<dbReference type="SMART" id="SM00098">
    <property type="entry name" value="alkPPc"/>
    <property type="match status" value="1"/>
</dbReference>
<dbReference type="Gene3D" id="3.40.720.10">
    <property type="entry name" value="Alkaline Phosphatase, subunit A"/>
    <property type="match status" value="1"/>
</dbReference>
<evidence type="ECO:0000256" key="6">
    <source>
        <dbReference type="ARBA" id="ARBA00022842"/>
    </source>
</evidence>
<dbReference type="GO" id="GO:0046872">
    <property type="term" value="F:metal ion binding"/>
    <property type="evidence" value="ECO:0007669"/>
    <property type="project" value="UniProtKB-KW"/>
</dbReference>
<keyword evidence="5 8" id="KW-0862">Zinc</keyword>
<gene>
    <name evidence="10" type="ORF">GVT53_02080</name>
</gene>
<dbReference type="CDD" id="cd16012">
    <property type="entry name" value="ALP"/>
    <property type="match status" value="1"/>
</dbReference>
<dbReference type="EMBL" id="CP049616">
    <property type="protein sequence ID" value="QII47056.1"/>
    <property type="molecule type" value="Genomic_DNA"/>
</dbReference>
<dbReference type="InterPro" id="IPR017946">
    <property type="entry name" value="PLC-like_Pdiesterase_TIM-brl"/>
</dbReference>
<comment type="cofactor">
    <cofactor evidence="8">
        <name>Zn(2+)</name>
        <dbReference type="ChEBI" id="CHEBI:29105"/>
    </cofactor>
    <text evidence="8">Binds 2 Zn(2+) ions.</text>
</comment>
<feature type="binding site" evidence="8">
    <location>
        <position position="368"/>
    </location>
    <ligand>
        <name>Mg(2+)</name>
        <dbReference type="ChEBI" id="CHEBI:18420"/>
    </ligand>
</feature>
<reference evidence="10 11" key="1">
    <citation type="submission" date="2020-02" db="EMBL/GenBank/DDBJ databases">
        <title>Complete genome of Muricauda sp. 501str8.</title>
        <authorList>
            <person name="Dong B."/>
            <person name="Zhu S."/>
            <person name="Yang J."/>
            <person name="Chen J."/>
        </authorList>
    </citation>
    <scope>NUCLEOTIDE SEQUENCE [LARGE SCALE GENOMIC DNA]</scope>
    <source>
        <strain evidence="10 11">501str8</strain>
    </source>
</reference>
<dbReference type="InterPro" id="IPR001952">
    <property type="entry name" value="Alkaline_phosphatase"/>
</dbReference>
<dbReference type="GO" id="GO:0008081">
    <property type="term" value="F:phosphoric diester hydrolase activity"/>
    <property type="evidence" value="ECO:0007669"/>
    <property type="project" value="InterPro"/>
</dbReference>
<dbReference type="KEGG" id="mut:GVT53_02080"/>
<keyword evidence="3 8" id="KW-0479">Metal-binding</keyword>
<dbReference type="PANTHER" id="PTHR11596:SF5">
    <property type="entry name" value="ALKALINE PHOSPHATASE"/>
    <property type="match status" value="1"/>
</dbReference>
<proteinExistence type="inferred from homology"/>
<name>A0A6G7J8A6_9FLAO</name>
<feature type="binding site" evidence="8">
    <location>
        <position position="517"/>
    </location>
    <ligand>
        <name>Zn(2+)</name>
        <dbReference type="ChEBI" id="CHEBI:29105"/>
        <label>2</label>
    </ligand>
</feature>
<evidence type="ECO:0000256" key="7">
    <source>
        <dbReference type="PIRSR" id="PIRSR601952-1"/>
    </source>
</evidence>
<dbReference type="GO" id="GO:0006629">
    <property type="term" value="P:lipid metabolic process"/>
    <property type="evidence" value="ECO:0007669"/>
    <property type="project" value="InterPro"/>
</dbReference>
<evidence type="ECO:0000256" key="2">
    <source>
        <dbReference type="ARBA" id="ARBA00022553"/>
    </source>
</evidence>
<dbReference type="Pfam" id="PF00245">
    <property type="entry name" value="Alk_phosphatase"/>
    <property type="match status" value="2"/>
</dbReference>
<keyword evidence="11" id="KW-1185">Reference proteome</keyword>
<dbReference type="SUPFAM" id="SSF53649">
    <property type="entry name" value="Alkaline phosphatase-like"/>
    <property type="match status" value="1"/>
</dbReference>
<dbReference type="InterPro" id="IPR018299">
    <property type="entry name" value="Alkaline_phosphatase_AS"/>
</dbReference>
<evidence type="ECO:0000256" key="4">
    <source>
        <dbReference type="ARBA" id="ARBA00022801"/>
    </source>
</evidence>
<keyword evidence="6 8" id="KW-0460">Magnesium</keyword>
<feature type="binding site" evidence="8">
    <location>
        <position position="475"/>
    </location>
    <ligand>
        <name>Zn(2+)</name>
        <dbReference type="ChEBI" id="CHEBI:29105"/>
        <label>2</label>
    </ligand>
</feature>
<evidence type="ECO:0000313" key="11">
    <source>
        <dbReference type="Proteomes" id="UP000502928"/>
    </source>
</evidence>
<keyword evidence="2" id="KW-0597">Phosphoprotein</keyword>
<dbReference type="GO" id="GO:0004035">
    <property type="term" value="F:alkaline phosphatase activity"/>
    <property type="evidence" value="ECO:0007669"/>
    <property type="project" value="TreeGrafter"/>
</dbReference>
<dbReference type="PANTHER" id="PTHR11596">
    <property type="entry name" value="ALKALINE PHOSPHATASE"/>
    <property type="match status" value="1"/>
</dbReference>
<dbReference type="Gene3D" id="3.20.20.190">
    <property type="entry name" value="Phosphatidylinositol (PI) phosphodiesterase"/>
    <property type="match status" value="1"/>
</dbReference>
<dbReference type="Pfam" id="PF13653">
    <property type="entry name" value="GDPD_2"/>
    <property type="match status" value="1"/>
</dbReference>
<organism evidence="10 11">
    <name type="scientific">Flagellimonas oceani</name>
    <dbReference type="NCBI Taxonomy" id="2698672"/>
    <lineage>
        <taxon>Bacteria</taxon>
        <taxon>Pseudomonadati</taxon>
        <taxon>Bacteroidota</taxon>
        <taxon>Flavobacteriia</taxon>
        <taxon>Flavobacteriales</taxon>
        <taxon>Flavobacteriaceae</taxon>
        <taxon>Flagellimonas</taxon>
    </lineage>
</organism>
<evidence type="ECO:0000256" key="5">
    <source>
        <dbReference type="ARBA" id="ARBA00022833"/>
    </source>
</evidence>
<comment type="similarity">
    <text evidence="1 9">Belongs to the alkaline phosphatase family.</text>
</comment>
<feature type="binding site" evidence="8">
    <location>
        <position position="518"/>
    </location>
    <ligand>
        <name>Zn(2+)</name>
        <dbReference type="ChEBI" id="CHEBI:29105"/>
        <label>2</label>
    </ligand>
</feature>